<dbReference type="InterPro" id="IPR039650">
    <property type="entry name" value="HdrA-like"/>
</dbReference>
<keyword evidence="1" id="KW-0004">4Fe-4S</keyword>
<dbReference type="PRINTS" id="PR00411">
    <property type="entry name" value="PNDRDTASEI"/>
</dbReference>
<gene>
    <name evidence="6" type="ORF">A3K87_07405</name>
</gene>
<sequence length="441" mass="46176">MNDSTIQGQASSRTVEADVVVCGGGVAGTMAAVAAARQGASVVLVERYGFLGGNATAGAVAQFNSWQTGNGRKVVAGLAQEVVDRLRRYDGARAHETFVMSTGHRMDRVEYAPEVLKLVLDDMVAEAGVRPLLHASLLDVACEGRRIERVSVLTKGGVLHLRAGVLVDASGDMDVLKRAGARFLELGNGEALQPATMMFRFGPIDFARFGALSKAELAELAARGFAQGRLARAALHSSRDPYSDDGWFNISRLGIDATDPMALGAAEIEGRRQAWKAAGFLTDAVPGCERGRLRAFGTQVGVRETRRMEGDHMLTAADLLEPVQFGDAIAAGAYPIDIHPATGGALHYVPMDADHAYQIPYRSLVPSALDNALGVGRGISASHEALAAIRVMTISMAVGQAAGIAAAMAARAAEGGMGAQVRKVPVPALREALLRGGAVLG</sequence>
<evidence type="ECO:0000256" key="3">
    <source>
        <dbReference type="ARBA" id="ARBA00023002"/>
    </source>
</evidence>
<protein>
    <submittedName>
        <fullName evidence="6">FAD-dependent oxidoreductase</fullName>
    </submittedName>
</protein>
<evidence type="ECO:0000313" key="6">
    <source>
        <dbReference type="EMBL" id="OAK66488.1"/>
    </source>
</evidence>
<dbReference type="AlphaFoldDB" id="A0AA91DSJ6"/>
<reference evidence="6 7" key="1">
    <citation type="submission" date="2016-03" db="EMBL/GenBank/DDBJ databases">
        <title>Genome sequence of Variovorax paradoxus KB5.</title>
        <authorList>
            <person name="Jeong H."/>
            <person name="Hong C.E."/>
            <person name="Jo S.H."/>
            <person name="Park J.M."/>
        </authorList>
    </citation>
    <scope>NUCLEOTIDE SEQUENCE [LARGE SCALE GENOMIC DNA]</scope>
    <source>
        <strain evidence="6 7">KB5</strain>
    </source>
</reference>
<dbReference type="Pfam" id="PF12831">
    <property type="entry name" value="FAD_oxidored"/>
    <property type="match status" value="1"/>
</dbReference>
<evidence type="ECO:0000256" key="2">
    <source>
        <dbReference type="ARBA" id="ARBA00022723"/>
    </source>
</evidence>
<organism evidence="6 7">
    <name type="scientific">Variovorax paradoxus</name>
    <dbReference type="NCBI Taxonomy" id="34073"/>
    <lineage>
        <taxon>Bacteria</taxon>
        <taxon>Pseudomonadati</taxon>
        <taxon>Pseudomonadota</taxon>
        <taxon>Betaproteobacteria</taxon>
        <taxon>Burkholderiales</taxon>
        <taxon>Comamonadaceae</taxon>
        <taxon>Variovorax</taxon>
    </lineage>
</organism>
<dbReference type="Proteomes" id="UP000077852">
    <property type="component" value="Unassembled WGS sequence"/>
</dbReference>
<comment type="caution">
    <text evidence="6">The sequence shown here is derived from an EMBL/GenBank/DDBJ whole genome shotgun (WGS) entry which is preliminary data.</text>
</comment>
<dbReference type="Gene3D" id="3.50.50.60">
    <property type="entry name" value="FAD/NAD(P)-binding domain"/>
    <property type="match status" value="1"/>
</dbReference>
<dbReference type="GO" id="GO:0016491">
    <property type="term" value="F:oxidoreductase activity"/>
    <property type="evidence" value="ECO:0007669"/>
    <property type="project" value="UniProtKB-KW"/>
</dbReference>
<dbReference type="GO" id="GO:0051539">
    <property type="term" value="F:4 iron, 4 sulfur cluster binding"/>
    <property type="evidence" value="ECO:0007669"/>
    <property type="project" value="UniProtKB-KW"/>
</dbReference>
<dbReference type="EMBL" id="LVHG01000024">
    <property type="protein sequence ID" value="OAK66488.1"/>
    <property type="molecule type" value="Genomic_DNA"/>
</dbReference>
<proteinExistence type="predicted"/>
<keyword evidence="3" id="KW-0560">Oxidoreductase</keyword>
<dbReference type="InterPro" id="IPR036188">
    <property type="entry name" value="FAD/NAD-bd_sf"/>
</dbReference>
<dbReference type="SUPFAM" id="SSF51905">
    <property type="entry name" value="FAD/NAD(P)-binding domain"/>
    <property type="match status" value="1"/>
</dbReference>
<keyword evidence="4" id="KW-0408">Iron</keyword>
<accession>A0AA91DSJ6</accession>
<keyword evidence="2" id="KW-0479">Metal-binding</keyword>
<evidence type="ECO:0000256" key="1">
    <source>
        <dbReference type="ARBA" id="ARBA00022485"/>
    </source>
</evidence>
<evidence type="ECO:0000313" key="7">
    <source>
        <dbReference type="Proteomes" id="UP000077852"/>
    </source>
</evidence>
<evidence type="ECO:0000256" key="5">
    <source>
        <dbReference type="ARBA" id="ARBA00023014"/>
    </source>
</evidence>
<dbReference type="PANTHER" id="PTHR43498">
    <property type="entry name" value="FERREDOXIN:COB-COM HETERODISULFIDE REDUCTASE SUBUNIT A"/>
    <property type="match status" value="1"/>
</dbReference>
<keyword evidence="5" id="KW-0411">Iron-sulfur</keyword>
<name>A0AA91DSJ6_VARPD</name>
<dbReference type="GO" id="GO:0046872">
    <property type="term" value="F:metal ion binding"/>
    <property type="evidence" value="ECO:0007669"/>
    <property type="project" value="UniProtKB-KW"/>
</dbReference>
<dbReference type="RefSeq" id="WP_081266227.1">
    <property type="nucleotide sequence ID" value="NZ_LVHG01000024.1"/>
</dbReference>
<evidence type="ECO:0000256" key="4">
    <source>
        <dbReference type="ARBA" id="ARBA00023004"/>
    </source>
</evidence>
<dbReference type="PANTHER" id="PTHR43498:SF1">
    <property type="entry name" value="COB--COM HETERODISULFIDE REDUCTASE IRON-SULFUR SUBUNIT A"/>
    <property type="match status" value="1"/>
</dbReference>